<sequence>MNGPSRDSDAPVNRASGYDANLPDRYDHAIAGHEVHGTLD</sequence>
<dbReference type="RefSeq" id="WP_263735561.1">
    <property type="nucleotide sequence ID" value="NZ_JAOWKY010000004.1"/>
</dbReference>
<evidence type="ECO:0000313" key="2">
    <source>
        <dbReference type="EMBL" id="MCV2869888.1"/>
    </source>
</evidence>
<name>A0ABT2ZFH9_9RHOB</name>
<keyword evidence="3" id="KW-1185">Reference proteome</keyword>
<reference evidence="2 3" key="1">
    <citation type="submission" date="2022-10" db="EMBL/GenBank/DDBJ databases">
        <title>Defluviimonas sp. nov., isolated from ocean surface water.</title>
        <authorList>
            <person name="He W."/>
            <person name="Wang L."/>
            <person name="Zhang D.-F."/>
        </authorList>
    </citation>
    <scope>NUCLEOTIDE SEQUENCE [LARGE SCALE GENOMIC DNA]</scope>
    <source>
        <strain evidence="2 3">WL0002</strain>
    </source>
</reference>
<protein>
    <submittedName>
        <fullName evidence="2">Uncharacterized protein</fullName>
    </submittedName>
</protein>
<comment type="caution">
    <text evidence="2">The sequence shown here is derived from an EMBL/GenBank/DDBJ whole genome shotgun (WGS) entry which is preliminary data.</text>
</comment>
<feature type="compositionally biased region" description="Basic and acidic residues" evidence="1">
    <location>
        <begin position="22"/>
        <end position="40"/>
    </location>
</feature>
<feature type="region of interest" description="Disordered" evidence="1">
    <location>
        <begin position="1"/>
        <end position="40"/>
    </location>
</feature>
<proteinExistence type="predicted"/>
<evidence type="ECO:0000256" key="1">
    <source>
        <dbReference type="SAM" id="MobiDB-lite"/>
    </source>
</evidence>
<dbReference type="Proteomes" id="UP001652542">
    <property type="component" value="Unassembled WGS sequence"/>
</dbReference>
<accession>A0ABT2ZFH9</accession>
<dbReference type="EMBL" id="JAOWKY010000004">
    <property type="protein sequence ID" value="MCV2869888.1"/>
    <property type="molecule type" value="Genomic_DNA"/>
</dbReference>
<organism evidence="2 3">
    <name type="scientific">Albidovulum marisflavi</name>
    <dbReference type="NCBI Taxonomy" id="2984159"/>
    <lineage>
        <taxon>Bacteria</taxon>
        <taxon>Pseudomonadati</taxon>
        <taxon>Pseudomonadota</taxon>
        <taxon>Alphaproteobacteria</taxon>
        <taxon>Rhodobacterales</taxon>
        <taxon>Paracoccaceae</taxon>
        <taxon>Albidovulum</taxon>
    </lineage>
</organism>
<evidence type="ECO:0000313" key="3">
    <source>
        <dbReference type="Proteomes" id="UP001652542"/>
    </source>
</evidence>
<gene>
    <name evidence="2" type="ORF">OEW28_14740</name>
</gene>